<sequence>MASPDTETFAGTKAWLHATQVVVTTLREFMAIQKKHQEELRVFAAKACRELDNAASGTSDLLALVSGMFAQTVSAREEMCVNFPMDIDEVEEGLRGHLAQMETMQHETKVCREEFEMTKQSYAASLTVFQDSFAQASRSLSQVLNKGVDATIFNVLDTETAPSITSAKEPKLVAQVVDAIQRAKRNKDGCAKLYKDFRKAAGAYAQTLDTTAMTQQTLERDCSEVVASILHKFIVCSLSLVKNNEYDLVQIHGSIEAEQALAEQTPSTRCVGHAADVHQEMRKFPPPITDALELPYFLEQHCPSTHVRPLLVRHQHRPRAQVHAL</sequence>
<evidence type="ECO:0000313" key="3">
    <source>
        <dbReference type="Proteomes" id="UP000332933"/>
    </source>
</evidence>
<name>A0A485L2I7_9STRA</name>
<evidence type="ECO:0000313" key="2">
    <source>
        <dbReference type="EMBL" id="VFT91335.1"/>
    </source>
</evidence>
<dbReference type="EMBL" id="CAADRA010005566">
    <property type="protein sequence ID" value="VFT91335.1"/>
    <property type="molecule type" value="Genomic_DNA"/>
</dbReference>
<dbReference type="AlphaFoldDB" id="A0A485L2I7"/>
<evidence type="ECO:0000313" key="1">
    <source>
        <dbReference type="EMBL" id="KAF0694617.1"/>
    </source>
</evidence>
<dbReference type="EMBL" id="VJMH01005545">
    <property type="protein sequence ID" value="KAF0694617.1"/>
    <property type="molecule type" value="Genomic_DNA"/>
</dbReference>
<keyword evidence="3" id="KW-1185">Reference proteome</keyword>
<reference evidence="1" key="2">
    <citation type="submission" date="2019-06" db="EMBL/GenBank/DDBJ databases">
        <title>Genomics analysis of Aphanomyces spp. identifies a new class of oomycete effector associated with host adaptation.</title>
        <authorList>
            <person name="Gaulin E."/>
        </authorList>
    </citation>
    <scope>NUCLEOTIDE SEQUENCE</scope>
    <source>
        <strain evidence="1">CBS 578.67</strain>
    </source>
</reference>
<dbReference type="Proteomes" id="UP000332933">
    <property type="component" value="Unassembled WGS sequence"/>
</dbReference>
<protein>
    <submittedName>
        <fullName evidence="2">Aste57867_14513 protein</fullName>
    </submittedName>
</protein>
<organism evidence="2 3">
    <name type="scientific">Aphanomyces stellatus</name>
    <dbReference type="NCBI Taxonomy" id="120398"/>
    <lineage>
        <taxon>Eukaryota</taxon>
        <taxon>Sar</taxon>
        <taxon>Stramenopiles</taxon>
        <taxon>Oomycota</taxon>
        <taxon>Saprolegniomycetes</taxon>
        <taxon>Saprolegniales</taxon>
        <taxon>Verrucalvaceae</taxon>
        <taxon>Aphanomyces</taxon>
    </lineage>
</organism>
<proteinExistence type="predicted"/>
<accession>A0A485L2I7</accession>
<gene>
    <name evidence="2" type="primary">Aste57867_14513</name>
    <name evidence="1" type="ORF">As57867_014459</name>
    <name evidence="2" type="ORF">ASTE57867_14513</name>
</gene>
<reference evidence="2 3" key="1">
    <citation type="submission" date="2019-03" db="EMBL/GenBank/DDBJ databases">
        <authorList>
            <person name="Gaulin E."/>
            <person name="Dumas B."/>
        </authorList>
    </citation>
    <scope>NUCLEOTIDE SEQUENCE [LARGE SCALE GENOMIC DNA]</scope>
    <source>
        <strain evidence="2">CBS 568.67</strain>
    </source>
</reference>
<dbReference type="OrthoDB" id="66616at2759"/>